<sequence>MKEASDGLSWEDIGKSLNRGKGECKSRWKAIKDQPLQDKSLEDEAKETGGQGKHAPTEAKAAAKDHDSQASAPADEKGETDGAANGLMRSSVEDLTEHERQKQYWREHIGRHLYPASIRVEPDAHFSQSDCLVLEMIDARYQSMRWQEAQARFYNETGRMAPLEVIRRKCEDAAARTEADVSGWLDSIPD</sequence>
<dbReference type="OrthoDB" id="5154006at2759"/>
<feature type="compositionally biased region" description="Basic and acidic residues" evidence="1">
    <location>
        <begin position="20"/>
        <end position="47"/>
    </location>
</feature>
<evidence type="ECO:0000256" key="1">
    <source>
        <dbReference type="SAM" id="MobiDB-lite"/>
    </source>
</evidence>
<feature type="compositionally biased region" description="Basic and acidic residues" evidence="1">
    <location>
        <begin position="55"/>
        <end position="80"/>
    </location>
</feature>
<evidence type="ECO:0008006" key="4">
    <source>
        <dbReference type="Google" id="ProtNLM"/>
    </source>
</evidence>
<gene>
    <name evidence="2" type="ORF">LEL_04254</name>
</gene>
<organism evidence="2 3">
    <name type="scientific">Akanthomyces lecanii RCEF 1005</name>
    <dbReference type="NCBI Taxonomy" id="1081108"/>
    <lineage>
        <taxon>Eukaryota</taxon>
        <taxon>Fungi</taxon>
        <taxon>Dikarya</taxon>
        <taxon>Ascomycota</taxon>
        <taxon>Pezizomycotina</taxon>
        <taxon>Sordariomycetes</taxon>
        <taxon>Hypocreomycetidae</taxon>
        <taxon>Hypocreales</taxon>
        <taxon>Cordycipitaceae</taxon>
        <taxon>Akanthomyces</taxon>
        <taxon>Cordyceps confragosa</taxon>
    </lineage>
</organism>
<protein>
    <recommendedName>
        <fullName evidence="4">Myb-like domain-containing protein</fullName>
    </recommendedName>
</protein>
<comment type="caution">
    <text evidence="2">The sequence shown here is derived from an EMBL/GenBank/DDBJ whole genome shotgun (WGS) entry which is preliminary data.</text>
</comment>
<accession>A0A168H890</accession>
<name>A0A168H890_CORDF</name>
<reference evidence="2 3" key="1">
    <citation type="journal article" date="2016" name="Genome Biol. Evol.">
        <title>Divergent and convergent evolution of fungal pathogenicity.</title>
        <authorList>
            <person name="Shang Y."/>
            <person name="Xiao G."/>
            <person name="Zheng P."/>
            <person name="Cen K."/>
            <person name="Zhan S."/>
            <person name="Wang C."/>
        </authorList>
    </citation>
    <scope>NUCLEOTIDE SEQUENCE [LARGE SCALE GENOMIC DNA]</scope>
    <source>
        <strain evidence="2 3">RCEF 1005</strain>
    </source>
</reference>
<proteinExistence type="predicted"/>
<keyword evidence="3" id="KW-1185">Reference proteome</keyword>
<dbReference type="EMBL" id="AZHF01000003">
    <property type="protein sequence ID" value="OAA77431.1"/>
    <property type="molecule type" value="Genomic_DNA"/>
</dbReference>
<dbReference type="Proteomes" id="UP000076881">
    <property type="component" value="Unassembled WGS sequence"/>
</dbReference>
<feature type="region of interest" description="Disordered" evidence="1">
    <location>
        <begin position="1"/>
        <end position="85"/>
    </location>
</feature>
<dbReference type="STRING" id="1081108.A0A168H890"/>
<dbReference type="AlphaFoldDB" id="A0A168H890"/>
<evidence type="ECO:0000313" key="3">
    <source>
        <dbReference type="Proteomes" id="UP000076881"/>
    </source>
</evidence>
<evidence type="ECO:0000313" key="2">
    <source>
        <dbReference type="EMBL" id="OAA77431.1"/>
    </source>
</evidence>